<keyword evidence="1" id="KW-0378">Hydrolase</keyword>
<dbReference type="EC" id="5.6.2.3" evidence="1"/>
<dbReference type="GO" id="GO:0006281">
    <property type="term" value="P:DNA repair"/>
    <property type="evidence" value="ECO:0007669"/>
    <property type="project" value="UniProtKB-KW"/>
</dbReference>
<dbReference type="GO" id="GO:0043139">
    <property type="term" value="F:5'-3' DNA helicase activity"/>
    <property type="evidence" value="ECO:0007669"/>
    <property type="project" value="UniProtKB-EC"/>
</dbReference>
<keyword evidence="4" id="KW-1185">Reference proteome</keyword>
<sequence>MDFGDFRQTLPVITRGTSVDKINACLKAFMLWSYVEKLCHTTKYMRVQLHNNAQSGKYEAALLKIGEERTA</sequence>
<name>A0AAV0X799_9HEMI</name>
<gene>
    <name evidence="3" type="ORF">MEUPH1_LOCUS18616</name>
</gene>
<comment type="catalytic activity">
    <reaction evidence="1">
        <text>ATP + H2O = ADP + phosphate + H(+)</text>
        <dbReference type="Rhea" id="RHEA:13065"/>
        <dbReference type="ChEBI" id="CHEBI:15377"/>
        <dbReference type="ChEBI" id="CHEBI:15378"/>
        <dbReference type="ChEBI" id="CHEBI:30616"/>
        <dbReference type="ChEBI" id="CHEBI:43474"/>
        <dbReference type="ChEBI" id="CHEBI:456216"/>
        <dbReference type="EC" id="5.6.2.3"/>
    </reaction>
</comment>
<keyword evidence="1" id="KW-0227">DNA damage</keyword>
<keyword evidence="1" id="KW-0547">Nucleotide-binding</keyword>
<dbReference type="AlphaFoldDB" id="A0AAV0X799"/>
<accession>A0AAV0X799</accession>
<dbReference type="GO" id="GO:0006310">
    <property type="term" value="P:DNA recombination"/>
    <property type="evidence" value="ECO:0007669"/>
    <property type="project" value="UniProtKB-KW"/>
</dbReference>
<feature type="domain" description="DNA helicase Pif1-like DEAD-box helicase" evidence="2">
    <location>
        <begin position="4"/>
        <end position="65"/>
    </location>
</feature>
<protein>
    <recommendedName>
        <fullName evidence="1">ATP-dependent DNA helicase</fullName>
        <ecNumber evidence="1">5.6.2.3</ecNumber>
    </recommendedName>
</protein>
<evidence type="ECO:0000313" key="4">
    <source>
        <dbReference type="Proteomes" id="UP001160148"/>
    </source>
</evidence>
<keyword evidence="1" id="KW-0233">DNA recombination</keyword>
<proteinExistence type="inferred from homology"/>
<evidence type="ECO:0000313" key="3">
    <source>
        <dbReference type="EMBL" id="CAI6363707.1"/>
    </source>
</evidence>
<dbReference type="InterPro" id="IPR010285">
    <property type="entry name" value="DNA_helicase_pif1-like_DEAD"/>
</dbReference>
<dbReference type="Pfam" id="PF05970">
    <property type="entry name" value="PIF1"/>
    <property type="match status" value="1"/>
</dbReference>
<dbReference type="GO" id="GO:0005524">
    <property type="term" value="F:ATP binding"/>
    <property type="evidence" value="ECO:0007669"/>
    <property type="project" value="UniProtKB-KW"/>
</dbReference>
<keyword evidence="1" id="KW-0347">Helicase</keyword>
<dbReference type="GO" id="GO:0016787">
    <property type="term" value="F:hydrolase activity"/>
    <property type="evidence" value="ECO:0007669"/>
    <property type="project" value="UniProtKB-KW"/>
</dbReference>
<reference evidence="3 4" key="1">
    <citation type="submission" date="2023-01" db="EMBL/GenBank/DDBJ databases">
        <authorList>
            <person name="Whitehead M."/>
        </authorList>
    </citation>
    <scope>NUCLEOTIDE SEQUENCE [LARGE SCALE GENOMIC DNA]</scope>
</reference>
<comment type="similarity">
    <text evidence="1">Belongs to the helicase family.</text>
</comment>
<evidence type="ECO:0000256" key="1">
    <source>
        <dbReference type="RuleBase" id="RU363044"/>
    </source>
</evidence>
<comment type="cofactor">
    <cofactor evidence="1">
        <name>Mg(2+)</name>
        <dbReference type="ChEBI" id="CHEBI:18420"/>
    </cofactor>
</comment>
<dbReference type="EMBL" id="CARXXK010000003">
    <property type="protein sequence ID" value="CAI6363707.1"/>
    <property type="molecule type" value="Genomic_DNA"/>
</dbReference>
<dbReference type="Proteomes" id="UP001160148">
    <property type="component" value="Unassembled WGS sequence"/>
</dbReference>
<comment type="caution">
    <text evidence="3">The sequence shown here is derived from an EMBL/GenBank/DDBJ whole genome shotgun (WGS) entry which is preliminary data.</text>
</comment>
<dbReference type="GO" id="GO:0000723">
    <property type="term" value="P:telomere maintenance"/>
    <property type="evidence" value="ECO:0007669"/>
    <property type="project" value="InterPro"/>
</dbReference>
<keyword evidence="1" id="KW-0234">DNA repair</keyword>
<organism evidence="3 4">
    <name type="scientific">Macrosiphum euphorbiae</name>
    <name type="common">potato aphid</name>
    <dbReference type="NCBI Taxonomy" id="13131"/>
    <lineage>
        <taxon>Eukaryota</taxon>
        <taxon>Metazoa</taxon>
        <taxon>Ecdysozoa</taxon>
        <taxon>Arthropoda</taxon>
        <taxon>Hexapoda</taxon>
        <taxon>Insecta</taxon>
        <taxon>Pterygota</taxon>
        <taxon>Neoptera</taxon>
        <taxon>Paraneoptera</taxon>
        <taxon>Hemiptera</taxon>
        <taxon>Sternorrhyncha</taxon>
        <taxon>Aphidomorpha</taxon>
        <taxon>Aphidoidea</taxon>
        <taxon>Aphididae</taxon>
        <taxon>Macrosiphini</taxon>
        <taxon>Macrosiphum</taxon>
    </lineage>
</organism>
<keyword evidence="1" id="KW-0067">ATP-binding</keyword>
<evidence type="ECO:0000259" key="2">
    <source>
        <dbReference type="Pfam" id="PF05970"/>
    </source>
</evidence>